<dbReference type="PANTHER" id="PTHR11727">
    <property type="entry name" value="DIMETHYLADENOSINE TRANSFERASE"/>
    <property type="match status" value="1"/>
</dbReference>
<dbReference type="FunFam" id="1.10.8.100:FF:000006">
    <property type="entry name" value="rRNA adenine N(6)-methyltransferase"/>
    <property type="match status" value="1"/>
</dbReference>
<feature type="binding site" evidence="11">
    <location>
        <position position="229"/>
    </location>
    <ligand>
        <name>S-adenosyl-L-methionine</name>
        <dbReference type="ChEBI" id="CHEBI:59789"/>
    </ligand>
</feature>
<protein>
    <recommendedName>
        <fullName evidence="12">rRNA adenine N(6)-methyltransferase</fullName>
        <ecNumber evidence="12">2.1.1.-</ecNumber>
    </recommendedName>
</protein>
<evidence type="ECO:0000256" key="10">
    <source>
        <dbReference type="ARBA" id="ARBA00023163"/>
    </source>
</evidence>
<reference evidence="15" key="2">
    <citation type="submission" date="2020-05" db="UniProtKB">
        <authorList>
            <consortium name="EnsemblMetazoa"/>
        </authorList>
    </citation>
    <scope>IDENTIFICATION</scope>
    <source>
        <strain evidence="15">IAEA</strain>
    </source>
</reference>
<dbReference type="PANTHER" id="PTHR11727:SF17">
    <property type="entry name" value="DIMETHYLADENOSINE TRANSFERASE 1, MITOCHONDRIAL"/>
    <property type="match status" value="1"/>
</dbReference>
<dbReference type="Gene3D" id="1.10.8.100">
    <property type="entry name" value="Ribosomal RNA adenine dimethylase-like, domain 2"/>
    <property type="match status" value="1"/>
</dbReference>
<reference evidence="16" key="1">
    <citation type="submission" date="2014-03" db="EMBL/GenBank/DDBJ databases">
        <authorList>
            <person name="Aksoy S."/>
            <person name="Warren W."/>
            <person name="Wilson R.K."/>
        </authorList>
    </citation>
    <scope>NUCLEOTIDE SEQUENCE [LARGE SCALE GENOMIC DNA]</scope>
    <source>
        <strain evidence="16">IAEA</strain>
    </source>
</reference>
<evidence type="ECO:0000256" key="13">
    <source>
        <dbReference type="SAM" id="Phobius"/>
    </source>
</evidence>
<dbReference type="SMART" id="SM00650">
    <property type="entry name" value="rADc"/>
    <property type="match status" value="1"/>
</dbReference>
<evidence type="ECO:0000256" key="7">
    <source>
        <dbReference type="ARBA" id="ARBA00022946"/>
    </source>
</evidence>
<feature type="transmembrane region" description="Helical" evidence="13">
    <location>
        <begin position="52"/>
        <end position="71"/>
    </location>
</feature>
<keyword evidence="9" id="KW-0496">Mitochondrion</keyword>
<evidence type="ECO:0000313" key="16">
    <source>
        <dbReference type="Proteomes" id="UP000092445"/>
    </source>
</evidence>
<keyword evidence="13" id="KW-0812">Transmembrane</keyword>
<dbReference type="Pfam" id="PF09813">
    <property type="entry name" value="Coa3_cc"/>
    <property type="match status" value="1"/>
</dbReference>
<dbReference type="CDD" id="cd02440">
    <property type="entry name" value="AdoMet_MTases"/>
    <property type="match status" value="1"/>
</dbReference>
<feature type="binding site" evidence="11">
    <location>
        <position position="130"/>
    </location>
    <ligand>
        <name>S-adenosyl-L-methionine</name>
        <dbReference type="ChEBI" id="CHEBI:59789"/>
    </ligand>
</feature>
<keyword evidence="3 11" id="KW-0489">Methyltransferase</keyword>
<dbReference type="SUPFAM" id="SSF53335">
    <property type="entry name" value="S-adenosyl-L-methionine-dependent methyltransferases"/>
    <property type="match status" value="1"/>
</dbReference>
<dbReference type="GO" id="GO:0006391">
    <property type="term" value="P:transcription initiation at mitochondrial promoter"/>
    <property type="evidence" value="ECO:0007669"/>
    <property type="project" value="TreeGrafter"/>
</dbReference>
<evidence type="ECO:0000256" key="8">
    <source>
        <dbReference type="ARBA" id="ARBA00023015"/>
    </source>
</evidence>
<dbReference type="InterPro" id="IPR018628">
    <property type="entry name" value="Coa3_CC"/>
</dbReference>
<feature type="binding site" evidence="11">
    <location>
        <position position="128"/>
    </location>
    <ligand>
        <name>S-adenosyl-L-methionine</name>
        <dbReference type="ChEBI" id="CHEBI:59789"/>
    </ligand>
</feature>
<comment type="similarity">
    <text evidence="11 12">Belongs to the class I-like SAM-binding methyltransferase superfamily. rRNA adenine N(6)-methyltransferase family.</text>
</comment>
<dbReference type="GO" id="GO:0034246">
    <property type="term" value="F:mitochondrial transcription factor activity"/>
    <property type="evidence" value="ECO:0007669"/>
    <property type="project" value="TreeGrafter"/>
</dbReference>
<dbReference type="PROSITE" id="PS01131">
    <property type="entry name" value="RRNA_A_DIMETH"/>
    <property type="match status" value="1"/>
</dbReference>
<evidence type="ECO:0000256" key="12">
    <source>
        <dbReference type="RuleBase" id="RU362106"/>
    </source>
</evidence>
<proteinExistence type="inferred from homology"/>
<feature type="binding site" evidence="11">
    <location>
        <position position="207"/>
    </location>
    <ligand>
        <name>S-adenosyl-L-methionine</name>
        <dbReference type="ChEBI" id="CHEBI:59789"/>
    </ligand>
</feature>
<dbReference type="Pfam" id="PF00398">
    <property type="entry name" value="RrnaAD"/>
    <property type="match status" value="1"/>
</dbReference>
<dbReference type="InterPro" id="IPR001737">
    <property type="entry name" value="KsgA/Erm"/>
</dbReference>
<keyword evidence="10" id="KW-0804">Transcription</keyword>
<dbReference type="AlphaFoldDB" id="A0A1A9ZHD4"/>
<comment type="subcellular location">
    <subcellularLocation>
        <location evidence="1">Mitochondrion</location>
    </subcellularLocation>
</comment>
<keyword evidence="13" id="KW-1133">Transmembrane helix</keyword>
<dbReference type="NCBIfam" id="TIGR00755">
    <property type="entry name" value="ksgA"/>
    <property type="match status" value="1"/>
</dbReference>
<keyword evidence="8" id="KW-0805">Transcription regulation</keyword>
<keyword evidence="16" id="KW-1185">Reference proteome</keyword>
<dbReference type="STRING" id="7398.A0A1A9ZHD4"/>
<evidence type="ECO:0000256" key="11">
    <source>
        <dbReference type="PROSITE-ProRule" id="PRU01026"/>
    </source>
</evidence>
<dbReference type="InterPro" id="IPR029063">
    <property type="entry name" value="SAM-dependent_MTases_sf"/>
</dbReference>
<feature type="binding site" evidence="11">
    <location>
        <position position="178"/>
    </location>
    <ligand>
        <name>S-adenosyl-L-methionine</name>
        <dbReference type="ChEBI" id="CHEBI:59789"/>
    </ligand>
</feature>
<evidence type="ECO:0000256" key="4">
    <source>
        <dbReference type="ARBA" id="ARBA00022679"/>
    </source>
</evidence>
<accession>A0A1A9ZHD4</accession>
<evidence type="ECO:0000256" key="5">
    <source>
        <dbReference type="ARBA" id="ARBA00022691"/>
    </source>
</evidence>
<dbReference type="EnsemblMetazoa" id="GPAI014721-RA">
    <property type="protein sequence ID" value="GPAI014721-PA"/>
    <property type="gene ID" value="GPAI014721"/>
</dbReference>
<feature type="binding site" evidence="11">
    <location>
        <position position="156"/>
    </location>
    <ligand>
        <name>S-adenosyl-L-methionine</name>
        <dbReference type="ChEBI" id="CHEBI:59789"/>
    </ligand>
</feature>
<dbReference type="Gene3D" id="3.40.50.150">
    <property type="entry name" value="Vaccinia Virus protein VP39"/>
    <property type="match status" value="1"/>
</dbReference>
<keyword evidence="4 11" id="KW-0808">Transferase</keyword>
<evidence type="ECO:0000256" key="1">
    <source>
        <dbReference type="ARBA" id="ARBA00004173"/>
    </source>
</evidence>
<evidence type="ECO:0000256" key="3">
    <source>
        <dbReference type="ARBA" id="ARBA00022603"/>
    </source>
</evidence>
<dbReference type="Proteomes" id="UP000092445">
    <property type="component" value="Unassembled WGS sequence"/>
</dbReference>
<dbReference type="GO" id="GO:0000179">
    <property type="term" value="F:rRNA (adenine-N6,N6-)-dimethyltransferase activity"/>
    <property type="evidence" value="ECO:0007669"/>
    <property type="project" value="UniProtKB-UniRule"/>
</dbReference>
<dbReference type="InterPro" id="IPR011530">
    <property type="entry name" value="rRNA_adenine_dimethylase"/>
</dbReference>
<dbReference type="InterPro" id="IPR020596">
    <property type="entry name" value="rRNA_Ade_Mease_Trfase_CS"/>
</dbReference>
<keyword evidence="7" id="KW-0809">Transit peptide</keyword>
<keyword evidence="2 12" id="KW-0698">rRNA processing</keyword>
<evidence type="ECO:0000256" key="2">
    <source>
        <dbReference type="ARBA" id="ARBA00022552"/>
    </source>
</evidence>
<dbReference type="VEuPathDB" id="VectorBase:GPAI014721"/>
<dbReference type="FunFam" id="3.40.50.150:FF:000109">
    <property type="entry name" value="rRNA adenine N(6)-methyltransferase"/>
    <property type="match status" value="1"/>
</dbReference>
<keyword evidence="13" id="KW-0472">Membrane</keyword>
<dbReference type="GO" id="GO:0005759">
    <property type="term" value="C:mitochondrial matrix"/>
    <property type="evidence" value="ECO:0007669"/>
    <property type="project" value="TreeGrafter"/>
</dbReference>
<dbReference type="GO" id="GO:0003723">
    <property type="term" value="F:RNA binding"/>
    <property type="evidence" value="ECO:0007669"/>
    <property type="project" value="UniProtKB-UniRule"/>
</dbReference>
<dbReference type="InterPro" id="IPR020598">
    <property type="entry name" value="rRNA_Ade_methylase_Trfase_N"/>
</dbReference>
<dbReference type="InterPro" id="IPR023165">
    <property type="entry name" value="rRNA_Ade_diMease-like_C"/>
</dbReference>
<evidence type="ECO:0000259" key="14">
    <source>
        <dbReference type="SMART" id="SM00650"/>
    </source>
</evidence>
<evidence type="ECO:0000313" key="15">
    <source>
        <dbReference type="EnsemblMetazoa" id="GPAI014721-PA"/>
    </source>
</evidence>
<sequence>MSGNEHKQQKLNVKYADSSLKLDKAQLEFMKLIEEQNLERVQKLKRLRRNNLMTAGALITSVVGIYAYSILSVKQEKFLDDFEEPRKSNMSTAAVRVLKSGLRLPPLPTLRDIVKLYNLRAVKQLSQNFLMDERITDKIVKQCGRIDSKDAVLEVGPGPGGITRSIIRREPKHIVLVEKDARFLPTLELLRECVAPLNIHMQIFVGDILTFNIENHLPDITQRLHLIGNLPFSISTRLLINWLEDVSLRRGAFRRRDTCMTLTFQKEVAERICAPLGHEQRCRLSVMSQIWTQPFLKFVIPGTAFVPKPEVDVGVVKLMPLKEPKTTLDFRLVEKVVRHIFNMRQKYCRRGFGTLFPPDQRESVTFELFKEADVEDTLRPFQLSVDECLRLAKAYSNFIQKNPEVESYNFRAPKREAFEAKIISDASKKFVHLIIYGENRNN</sequence>
<keyword evidence="5 11" id="KW-0949">S-adenosyl-L-methionine</keyword>
<dbReference type="EC" id="2.1.1.-" evidence="12"/>
<feature type="domain" description="Ribosomal RNA adenine methylase transferase N-terminal" evidence="14">
    <location>
        <begin position="135"/>
        <end position="322"/>
    </location>
</feature>
<dbReference type="PROSITE" id="PS51689">
    <property type="entry name" value="SAM_RNA_A_N6_MT"/>
    <property type="match status" value="1"/>
</dbReference>
<name>A0A1A9ZHD4_GLOPL</name>
<evidence type="ECO:0000256" key="9">
    <source>
        <dbReference type="ARBA" id="ARBA00023128"/>
    </source>
</evidence>
<keyword evidence="6 11" id="KW-0694">RNA-binding</keyword>
<evidence type="ECO:0000256" key="6">
    <source>
        <dbReference type="ARBA" id="ARBA00022884"/>
    </source>
</evidence>
<organism evidence="15 16">
    <name type="scientific">Glossina pallidipes</name>
    <name type="common">Tsetse fly</name>
    <dbReference type="NCBI Taxonomy" id="7398"/>
    <lineage>
        <taxon>Eukaryota</taxon>
        <taxon>Metazoa</taxon>
        <taxon>Ecdysozoa</taxon>
        <taxon>Arthropoda</taxon>
        <taxon>Hexapoda</taxon>
        <taxon>Insecta</taxon>
        <taxon>Pterygota</taxon>
        <taxon>Neoptera</taxon>
        <taxon>Endopterygota</taxon>
        <taxon>Diptera</taxon>
        <taxon>Brachycera</taxon>
        <taxon>Muscomorpha</taxon>
        <taxon>Hippoboscoidea</taxon>
        <taxon>Glossinidae</taxon>
        <taxon>Glossina</taxon>
    </lineage>
</organism>